<dbReference type="Proteomes" id="UP000054321">
    <property type="component" value="Unassembled WGS sequence"/>
</dbReference>
<evidence type="ECO:0000256" key="1">
    <source>
        <dbReference type="ARBA" id="ARBA00022801"/>
    </source>
</evidence>
<reference evidence="4" key="2">
    <citation type="submission" date="2015-01" db="EMBL/GenBank/DDBJ databases">
        <title>Evolutionary Origins and Diversification of the Mycorrhizal Mutualists.</title>
        <authorList>
            <consortium name="DOE Joint Genome Institute"/>
            <consortium name="Mycorrhizal Genomics Consortium"/>
            <person name="Kohler A."/>
            <person name="Kuo A."/>
            <person name="Nagy L.G."/>
            <person name="Floudas D."/>
            <person name="Copeland A."/>
            <person name="Barry K.W."/>
            <person name="Cichocki N."/>
            <person name="Veneault-Fourrey C."/>
            <person name="LaButti K."/>
            <person name="Lindquist E.A."/>
            <person name="Lipzen A."/>
            <person name="Lundell T."/>
            <person name="Morin E."/>
            <person name="Murat C."/>
            <person name="Riley R."/>
            <person name="Ohm R."/>
            <person name="Sun H."/>
            <person name="Tunlid A."/>
            <person name="Henrissat B."/>
            <person name="Grigoriev I.V."/>
            <person name="Hibbett D.S."/>
            <person name="Martin F."/>
        </authorList>
    </citation>
    <scope>NUCLEOTIDE SEQUENCE [LARGE SCALE GENOMIC DNA]</scope>
    <source>
        <strain evidence="4">Zn</strain>
    </source>
</reference>
<dbReference type="GO" id="GO:0016787">
    <property type="term" value="F:hydrolase activity"/>
    <property type="evidence" value="ECO:0007669"/>
    <property type="project" value="UniProtKB-KW"/>
</dbReference>
<dbReference type="InParanoid" id="A0A0C3H5D4"/>
<dbReference type="EMBL" id="KN832880">
    <property type="protein sequence ID" value="KIM98559.1"/>
    <property type="molecule type" value="Genomic_DNA"/>
</dbReference>
<reference evidence="3 4" key="1">
    <citation type="submission" date="2014-04" db="EMBL/GenBank/DDBJ databases">
        <authorList>
            <consortium name="DOE Joint Genome Institute"/>
            <person name="Kuo A."/>
            <person name="Martino E."/>
            <person name="Perotto S."/>
            <person name="Kohler A."/>
            <person name="Nagy L.G."/>
            <person name="Floudas D."/>
            <person name="Copeland A."/>
            <person name="Barry K.W."/>
            <person name="Cichocki N."/>
            <person name="Veneault-Fourrey C."/>
            <person name="LaButti K."/>
            <person name="Lindquist E.A."/>
            <person name="Lipzen A."/>
            <person name="Lundell T."/>
            <person name="Morin E."/>
            <person name="Murat C."/>
            <person name="Sun H."/>
            <person name="Tunlid A."/>
            <person name="Henrissat B."/>
            <person name="Grigoriev I.V."/>
            <person name="Hibbett D.S."/>
            <person name="Martin F."/>
            <person name="Nordberg H.P."/>
            <person name="Cantor M.N."/>
            <person name="Hua S.X."/>
        </authorList>
    </citation>
    <scope>NUCLEOTIDE SEQUENCE [LARGE SCALE GENOMIC DNA]</scope>
    <source>
        <strain evidence="3 4">Zn</strain>
    </source>
</reference>
<evidence type="ECO:0000259" key="2">
    <source>
        <dbReference type="Pfam" id="PF07859"/>
    </source>
</evidence>
<evidence type="ECO:0000313" key="4">
    <source>
        <dbReference type="Proteomes" id="UP000054321"/>
    </source>
</evidence>
<dbReference type="STRING" id="913774.A0A0C3H5D4"/>
<dbReference type="InterPro" id="IPR013094">
    <property type="entry name" value="AB_hydrolase_3"/>
</dbReference>
<sequence length="307" mass="33949">MLSNSPTFSKTYPCIPGHPHRFYVPSTAATNPTTKLPILISFHPGGFSVMDPSIIDEYCHYMANTYNILVVSGNYRKAPRYRFPVQPCDAANLTLAIANDNSEELRCGDRSNIAICGFSSGANLALALGQVPAMKKADGTLIVKGSLGVYGNYDVRTDGWEKMANSGKDEHTFENTLKGEVGRIHYTYAPDPSDRENPLASPFLAPRADMPKKVYLIGCEKDILWPEAQTMCERLAKEDNADAPRVSYTDGCAVGWHQGGIQWELLMGKGHSWELQALQGDAEMQRKADFEAMCARIATWLKEEVFV</sequence>
<organism evidence="3 4">
    <name type="scientific">Oidiodendron maius (strain Zn)</name>
    <dbReference type="NCBI Taxonomy" id="913774"/>
    <lineage>
        <taxon>Eukaryota</taxon>
        <taxon>Fungi</taxon>
        <taxon>Dikarya</taxon>
        <taxon>Ascomycota</taxon>
        <taxon>Pezizomycotina</taxon>
        <taxon>Leotiomycetes</taxon>
        <taxon>Leotiomycetes incertae sedis</taxon>
        <taxon>Myxotrichaceae</taxon>
        <taxon>Oidiodendron</taxon>
    </lineage>
</organism>
<evidence type="ECO:0000313" key="3">
    <source>
        <dbReference type="EMBL" id="KIM98559.1"/>
    </source>
</evidence>
<dbReference type="SUPFAM" id="SSF53474">
    <property type="entry name" value="alpha/beta-Hydrolases"/>
    <property type="match status" value="1"/>
</dbReference>
<feature type="domain" description="Alpha/beta hydrolase fold-3" evidence="2">
    <location>
        <begin position="40"/>
        <end position="240"/>
    </location>
</feature>
<dbReference type="AlphaFoldDB" id="A0A0C3H5D4"/>
<gene>
    <name evidence="3" type="ORF">OIDMADRAFT_128723</name>
</gene>
<keyword evidence="4" id="KW-1185">Reference proteome</keyword>
<proteinExistence type="predicted"/>
<protein>
    <recommendedName>
        <fullName evidence="2">Alpha/beta hydrolase fold-3 domain-containing protein</fullName>
    </recommendedName>
</protein>
<dbReference type="InterPro" id="IPR029058">
    <property type="entry name" value="AB_hydrolase_fold"/>
</dbReference>
<dbReference type="HOGENOM" id="CLU_012494_3_1_1"/>
<accession>A0A0C3H5D4</accession>
<dbReference type="InterPro" id="IPR050300">
    <property type="entry name" value="GDXG_lipolytic_enzyme"/>
</dbReference>
<keyword evidence="1" id="KW-0378">Hydrolase</keyword>
<name>A0A0C3H5D4_OIDMZ</name>
<dbReference type="PANTHER" id="PTHR48081">
    <property type="entry name" value="AB HYDROLASE SUPERFAMILY PROTEIN C4A8.06C"/>
    <property type="match status" value="1"/>
</dbReference>
<dbReference type="Gene3D" id="3.40.50.1820">
    <property type="entry name" value="alpha/beta hydrolase"/>
    <property type="match status" value="1"/>
</dbReference>
<dbReference type="Pfam" id="PF07859">
    <property type="entry name" value="Abhydrolase_3"/>
    <property type="match status" value="1"/>
</dbReference>
<dbReference type="OrthoDB" id="408631at2759"/>